<dbReference type="Pfam" id="PF03358">
    <property type="entry name" value="FMN_red"/>
    <property type="match status" value="1"/>
</dbReference>
<evidence type="ECO:0000256" key="1">
    <source>
        <dbReference type="ARBA" id="ARBA00022630"/>
    </source>
</evidence>
<dbReference type="SUPFAM" id="SSF52218">
    <property type="entry name" value="Flavoproteins"/>
    <property type="match status" value="1"/>
</dbReference>
<feature type="domain" description="NADPH-dependent FMN reductase-like" evidence="3">
    <location>
        <begin position="1"/>
        <end position="145"/>
    </location>
</feature>
<evidence type="ECO:0000313" key="5">
    <source>
        <dbReference type="Proteomes" id="UP000596248"/>
    </source>
</evidence>
<accession>A0ABX7FU19</accession>
<evidence type="ECO:0000313" key="4">
    <source>
        <dbReference type="EMBL" id="QRG68470.1"/>
    </source>
</evidence>
<name>A0ABX7FU19_BRECH</name>
<dbReference type="Gene3D" id="3.40.50.360">
    <property type="match status" value="1"/>
</dbReference>
<dbReference type="EMBL" id="CP069127">
    <property type="protein sequence ID" value="QRG68470.1"/>
    <property type="molecule type" value="Genomic_DNA"/>
</dbReference>
<protein>
    <submittedName>
        <fullName evidence="4">Flavodoxin family protein</fullName>
    </submittedName>
</protein>
<dbReference type="PANTHER" id="PTHR43278:SF4">
    <property type="entry name" value="NAD(P)H-DEPENDENT FMN-CONTAINING OXIDOREDUCTASE YWQN-RELATED"/>
    <property type="match status" value="1"/>
</dbReference>
<dbReference type="PANTHER" id="PTHR43278">
    <property type="entry name" value="NAD(P)H-DEPENDENT FMN-CONTAINING OXIDOREDUCTASE YWQN-RELATED"/>
    <property type="match status" value="1"/>
</dbReference>
<dbReference type="InterPro" id="IPR051796">
    <property type="entry name" value="ISF_SsuE-like"/>
</dbReference>
<keyword evidence="2" id="KW-0288">FMN</keyword>
<keyword evidence="5" id="KW-1185">Reference proteome</keyword>
<evidence type="ECO:0000256" key="2">
    <source>
        <dbReference type="ARBA" id="ARBA00022643"/>
    </source>
</evidence>
<gene>
    <name evidence="4" type="ORF">JNE38_04665</name>
</gene>
<evidence type="ECO:0000259" key="3">
    <source>
        <dbReference type="Pfam" id="PF03358"/>
    </source>
</evidence>
<keyword evidence="1" id="KW-0285">Flavoprotein</keyword>
<organism evidence="4 5">
    <name type="scientific">Brevibacillus choshinensis</name>
    <dbReference type="NCBI Taxonomy" id="54911"/>
    <lineage>
        <taxon>Bacteria</taxon>
        <taxon>Bacillati</taxon>
        <taxon>Bacillota</taxon>
        <taxon>Bacilli</taxon>
        <taxon>Bacillales</taxon>
        <taxon>Paenibacillaceae</taxon>
        <taxon>Brevibacillus</taxon>
    </lineage>
</organism>
<dbReference type="Proteomes" id="UP000596248">
    <property type="component" value="Chromosome"/>
</dbReference>
<reference evidence="4 5" key="1">
    <citation type="submission" date="2021-01" db="EMBL/GenBank/DDBJ databases">
        <title>Identification of strong promoters based on the transcriptome of Brevibacillus choshinensis.</title>
        <authorList>
            <person name="Yao D."/>
            <person name="Zhang K."/>
            <person name="Wu J."/>
        </authorList>
    </citation>
    <scope>NUCLEOTIDE SEQUENCE [LARGE SCALE GENOMIC DNA]</scope>
    <source>
        <strain evidence="4 5">HPD31-SP3</strain>
    </source>
</reference>
<proteinExistence type="predicted"/>
<dbReference type="InterPro" id="IPR029039">
    <property type="entry name" value="Flavoprotein-like_sf"/>
</dbReference>
<sequence length="185" mass="21160">MSIAVIYGGTRANGNTELLTERAIEGLTVDRIHLKEYTIRPIEDMRHDEKGFTELDDDYTAVLDRMLEHDILLFATPIYWYSMSGQMKNFIDRWSQTLRDKKRPHFRESMKTKTGYVIAVGGDEPNLKGLALVQQFQHIFGFMGTRYGGYVLGEGNRPGDILNDQVALHAADQLRSKLLQHGEKL</sequence>
<dbReference type="RefSeq" id="WP_203355471.1">
    <property type="nucleotide sequence ID" value="NZ_CP069127.1"/>
</dbReference>
<dbReference type="InterPro" id="IPR005025">
    <property type="entry name" value="FMN_Rdtase-like_dom"/>
</dbReference>